<dbReference type="Pfam" id="PF06271">
    <property type="entry name" value="RDD"/>
    <property type="match status" value="1"/>
</dbReference>
<evidence type="ECO:0000256" key="3">
    <source>
        <dbReference type="ARBA" id="ARBA00022692"/>
    </source>
</evidence>
<dbReference type="InterPro" id="IPR051791">
    <property type="entry name" value="Pra-immunoreactive"/>
</dbReference>
<keyword evidence="3 7" id="KW-0812">Transmembrane</keyword>
<evidence type="ECO:0000256" key="1">
    <source>
        <dbReference type="ARBA" id="ARBA00004651"/>
    </source>
</evidence>
<feature type="transmembrane region" description="Helical" evidence="7">
    <location>
        <begin position="88"/>
        <end position="109"/>
    </location>
</feature>
<dbReference type="Proteomes" id="UP000031523">
    <property type="component" value="Chromosome"/>
</dbReference>
<feature type="transmembrane region" description="Helical" evidence="7">
    <location>
        <begin position="116"/>
        <end position="135"/>
    </location>
</feature>
<evidence type="ECO:0000256" key="7">
    <source>
        <dbReference type="SAM" id="Phobius"/>
    </source>
</evidence>
<keyword evidence="4 7" id="KW-1133">Transmembrane helix</keyword>
<comment type="subcellular location">
    <subcellularLocation>
        <location evidence="1">Cell membrane</location>
        <topology evidence="1">Multi-pass membrane protein</topology>
    </subcellularLocation>
</comment>
<keyword evidence="2" id="KW-1003">Cell membrane</keyword>
<dbReference type="AlphaFoldDB" id="A0A0B5F0I6"/>
<feature type="domain" description="RDD" evidence="8">
    <location>
        <begin position="86"/>
        <end position="202"/>
    </location>
</feature>
<reference evidence="9 10" key="1">
    <citation type="submission" date="2015-01" db="EMBL/GenBank/DDBJ databases">
        <title>Enhanced salinomycin production by adjusting the supply of polyketide extender units in Streptomyce albus DSM 41398.</title>
        <authorList>
            <person name="Lu C."/>
        </authorList>
    </citation>
    <scope>NUCLEOTIDE SEQUENCE [LARGE SCALE GENOMIC DNA]</scope>
    <source>
        <strain evidence="10">ATCC 21838 / DSM 41398 / FERM P-419 / JCM 4703 / NBRC 107858</strain>
    </source>
</reference>
<dbReference type="InterPro" id="IPR010432">
    <property type="entry name" value="RDD"/>
</dbReference>
<organism evidence="9 10">
    <name type="scientific">Streptomyces albus (strain ATCC 21838 / DSM 41398 / FERM P-419 / JCM 4703 / NBRC 107858)</name>
    <dbReference type="NCBI Taxonomy" id="1081613"/>
    <lineage>
        <taxon>Bacteria</taxon>
        <taxon>Bacillati</taxon>
        <taxon>Actinomycetota</taxon>
        <taxon>Actinomycetes</taxon>
        <taxon>Kitasatosporales</taxon>
        <taxon>Streptomycetaceae</taxon>
        <taxon>Streptomyces</taxon>
    </lineage>
</organism>
<dbReference type="EMBL" id="CP010519">
    <property type="protein sequence ID" value="AJE85115.1"/>
    <property type="molecule type" value="Genomic_DNA"/>
</dbReference>
<evidence type="ECO:0000256" key="2">
    <source>
        <dbReference type="ARBA" id="ARBA00022475"/>
    </source>
</evidence>
<proteinExistence type="predicted"/>
<dbReference type="PANTHER" id="PTHR36115:SF6">
    <property type="entry name" value="PROLINE-RICH ANTIGEN HOMOLOG"/>
    <property type="match status" value="1"/>
</dbReference>
<keyword evidence="10" id="KW-1185">Reference proteome</keyword>
<evidence type="ECO:0000256" key="6">
    <source>
        <dbReference type="SAM" id="MobiDB-lite"/>
    </source>
</evidence>
<accession>A0A0B5F0I6</accession>
<feature type="region of interest" description="Disordered" evidence="6">
    <location>
        <begin position="1"/>
        <end position="61"/>
    </location>
</feature>
<sequence>MSFGDPNNPYGSPQGGQQPGYPQQGGQQPGYPQQGGQPGYGYPQQGVPQQQGYPGYPQGGQQPYDAYQQQAAYGGGYGYGAAPELAHWGLRLGGTIIDGLIFAVPYIVIIVGQGKAVFAIIGLVALIALAIWQLIQEGRTGQTVGKKAVGIRLVRESDGQPVGVGMAFVRRIAHFLDSIACYLGWLWPLWDEKKQTFADKVCSTLVIRSQ</sequence>
<evidence type="ECO:0000256" key="4">
    <source>
        <dbReference type="ARBA" id="ARBA00022989"/>
    </source>
</evidence>
<name>A0A0B5F0I6_STRA4</name>
<evidence type="ECO:0000259" key="8">
    <source>
        <dbReference type="Pfam" id="PF06271"/>
    </source>
</evidence>
<keyword evidence="5 7" id="KW-0472">Membrane</keyword>
<dbReference type="KEGG" id="sals:SLNWT_4739"/>
<feature type="compositionally biased region" description="Low complexity" evidence="6">
    <location>
        <begin position="19"/>
        <end position="61"/>
    </location>
</feature>
<dbReference type="PANTHER" id="PTHR36115">
    <property type="entry name" value="PROLINE-RICH ANTIGEN HOMOLOG-RELATED"/>
    <property type="match status" value="1"/>
</dbReference>
<dbReference type="GO" id="GO:0005886">
    <property type="term" value="C:plasma membrane"/>
    <property type="evidence" value="ECO:0007669"/>
    <property type="project" value="UniProtKB-SubCell"/>
</dbReference>
<evidence type="ECO:0000313" key="9">
    <source>
        <dbReference type="EMBL" id="AJE85115.1"/>
    </source>
</evidence>
<protein>
    <recommendedName>
        <fullName evidence="8">RDD domain-containing protein</fullName>
    </recommendedName>
</protein>
<gene>
    <name evidence="9" type="ORF">SLNWT_4739</name>
</gene>
<evidence type="ECO:0000256" key="5">
    <source>
        <dbReference type="ARBA" id="ARBA00023136"/>
    </source>
</evidence>
<evidence type="ECO:0000313" key="10">
    <source>
        <dbReference type="Proteomes" id="UP000031523"/>
    </source>
</evidence>